<protein>
    <submittedName>
        <fullName evidence="1">Uncharacterized protein</fullName>
    </submittedName>
</protein>
<accession>A0A834FKT3</accession>
<proteinExistence type="predicted"/>
<dbReference type="EMBL" id="WKFB01000097">
    <property type="protein sequence ID" value="KAF6736085.1"/>
    <property type="molecule type" value="Genomic_DNA"/>
</dbReference>
<reference evidence="1" key="1">
    <citation type="journal article" name="BMC Genomics">
        <title>Long-read sequencing and de novo genome assembly of marine medaka (Oryzias melastigma).</title>
        <authorList>
            <person name="Liang P."/>
            <person name="Saqib H.S.A."/>
            <person name="Ni X."/>
            <person name="Shen Y."/>
        </authorList>
    </citation>
    <scope>NUCLEOTIDE SEQUENCE</scope>
    <source>
        <strain evidence="1">Bigg-433</strain>
    </source>
</reference>
<evidence type="ECO:0000313" key="1">
    <source>
        <dbReference type="EMBL" id="KAF6736085.1"/>
    </source>
</evidence>
<gene>
    <name evidence="1" type="ORF">FQA47_014599</name>
</gene>
<comment type="caution">
    <text evidence="1">The sequence shown here is derived from an EMBL/GenBank/DDBJ whole genome shotgun (WGS) entry which is preliminary data.</text>
</comment>
<sequence>MFGTLHNGPRLDMTTETSEVWTARCPTMLWEPAEFEQKPSEPTVGAAVRGPVCQRRRSPIGRRGLSVWSLPSLLLKRKNQEKCTLLRHPESAVHRLKAS</sequence>
<dbReference type="AlphaFoldDB" id="A0A834FKT3"/>
<name>A0A834FKT3_ORYME</name>
<evidence type="ECO:0000313" key="2">
    <source>
        <dbReference type="Proteomes" id="UP000646548"/>
    </source>
</evidence>
<organism evidence="1 2">
    <name type="scientific">Oryzias melastigma</name>
    <name type="common">Marine medaka</name>
    <dbReference type="NCBI Taxonomy" id="30732"/>
    <lineage>
        <taxon>Eukaryota</taxon>
        <taxon>Metazoa</taxon>
        <taxon>Chordata</taxon>
        <taxon>Craniata</taxon>
        <taxon>Vertebrata</taxon>
        <taxon>Euteleostomi</taxon>
        <taxon>Actinopterygii</taxon>
        <taxon>Neopterygii</taxon>
        <taxon>Teleostei</taxon>
        <taxon>Neoteleostei</taxon>
        <taxon>Acanthomorphata</taxon>
        <taxon>Ovalentaria</taxon>
        <taxon>Atherinomorphae</taxon>
        <taxon>Beloniformes</taxon>
        <taxon>Adrianichthyidae</taxon>
        <taxon>Oryziinae</taxon>
        <taxon>Oryzias</taxon>
    </lineage>
</organism>
<dbReference type="Proteomes" id="UP000646548">
    <property type="component" value="Unassembled WGS sequence"/>
</dbReference>